<sequence>MITKINLFALLLFLTSISNVVFSQERKQKLQVEAGPVFHFNNLNEDKYSFLKAGESIGTEKLIGINMKFTIPSSLEYLDYIAGTIYEKDATTYSGGWSQGNGSHYKLNGGGVYAGISPKLKGKHFGLTSELAVGIFTYKEYISVVRDRSNPPVDFHERNSSAGLGALASVGAYARFGRFGINPNFNMVFSGGGNSSFIFYGLTLPLTISFY</sequence>
<evidence type="ECO:0008006" key="3">
    <source>
        <dbReference type="Google" id="ProtNLM"/>
    </source>
</evidence>
<protein>
    <recommendedName>
        <fullName evidence="3">Outer membrane protein beta-barrel domain-containing protein</fullName>
    </recommendedName>
</protein>
<keyword evidence="2" id="KW-1185">Reference proteome</keyword>
<name>L0FXH0_ECHVK</name>
<organism evidence="1 2">
    <name type="scientific">Echinicola vietnamensis (strain DSM 17526 / LMG 23754 / KMM 6221)</name>
    <dbReference type="NCBI Taxonomy" id="926556"/>
    <lineage>
        <taxon>Bacteria</taxon>
        <taxon>Pseudomonadati</taxon>
        <taxon>Bacteroidota</taxon>
        <taxon>Cytophagia</taxon>
        <taxon>Cytophagales</taxon>
        <taxon>Cyclobacteriaceae</taxon>
        <taxon>Echinicola</taxon>
    </lineage>
</organism>
<dbReference type="HOGENOM" id="CLU_1303307_0_0_10"/>
<proteinExistence type="predicted"/>
<dbReference type="AlphaFoldDB" id="L0FXH0"/>
<dbReference type="KEGG" id="evi:Echvi_2336"/>
<reference evidence="2" key="1">
    <citation type="submission" date="2012-02" db="EMBL/GenBank/DDBJ databases">
        <title>The complete genome of Echinicola vietnamensis DSM 17526.</title>
        <authorList>
            <person name="Lucas S."/>
            <person name="Copeland A."/>
            <person name="Lapidus A."/>
            <person name="Glavina del Rio T."/>
            <person name="Dalin E."/>
            <person name="Tice H."/>
            <person name="Bruce D."/>
            <person name="Goodwin L."/>
            <person name="Pitluck S."/>
            <person name="Peters L."/>
            <person name="Ovchinnikova G."/>
            <person name="Teshima H."/>
            <person name="Kyrpides N."/>
            <person name="Mavromatis K."/>
            <person name="Ivanova N."/>
            <person name="Brettin T."/>
            <person name="Detter J.C."/>
            <person name="Han C."/>
            <person name="Larimer F."/>
            <person name="Land M."/>
            <person name="Hauser L."/>
            <person name="Markowitz V."/>
            <person name="Cheng J.-F."/>
            <person name="Hugenholtz P."/>
            <person name="Woyke T."/>
            <person name="Wu D."/>
            <person name="Brambilla E."/>
            <person name="Klenk H.-P."/>
            <person name="Eisen J.A."/>
        </authorList>
    </citation>
    <scope>NUCLEOTIDE SEQUENCE [LARGE SCALE GENOMIC DNA]</scope>
    <source>
        <strain evidence="2">DSM 17526 / LMG 23754 / KMM 6221</strain>
    </source>
</reference>
<gene>
    <name evidence="1" type="ordered locus">Echvi_2336</name>
</gene>
<dbReference type="PATRIC" id="fig|926556.3.peg.2459"/>
<dbReference type="Proteomes" id="UP000010796">
    <property type="component" value="Chromosome"/>
</dbReference>
<evidence type="ECO:0000313" key="2">
    <source>
        <dbReference type="Proteomes" id="UP000010796"/>
    </source>
</evidence>
<dbReference type="EMBL" id="CP003346">
    <property type="protein sequence ID" value="AGA78584.1"/>
    <property type="molecule type" value="Genomic_DNA"/>
</dbReference>
<evidence type="ECO:0000313" key="1">
    <source>
        <dbReference type="EMBL" id="AGA78584.1"/>
    </source>
</evidence>
<accession>L0FXH0</accession>